<accession>A0A084VNM1</accession>
<evidence type="ECO:0000313" key="3">
    <source>
        <dbReference type="EnsemblMetazoa" id="ASIC006912-PA"/>
    </source>
</evidence>
<dbReference type="Proteomes" id="UP000030765">
    <property type="component" value="Unassembled WGS sequence"/>
</dbReference>
<dbReference type="EnsemblMetazoa" id="ASIC006912-RA">
    <property type="protein sequence ID" value="ASIC006912-PA"/>
    <property type="gene ID" value="ASIC006912"/>
</dbReference>
<keyword evidence="4" id="KW-1185">Reference proteome</keyword>
<name>A0A084VNM1_ANOSI</name>
<protein>
    <submittedName>
        <fullName evidence="2 3">Uncharacterized protein</fullName>
    </submittedName>
</protein>
<feature type="region of interest" description="Disordered" evidence="1">
    <location>
        <begin position="35"/>
        <end position="71"/>
    </location>
</feature>
<evidence type="ECO:0000256" key="1">
    <source>
        <dbReference type="SAM" id="MobiDB-lite"/>
    </source>
</evidence>
<reference evidence="3" key="2">
    <citation type="submission" date="2020-05" db="UniProtKB">
        <authorList>
            <consortium name="EnsemblMetazoa"/>
        </authorList>
    </citation>
    <scope>IDENTIFICATION</scope>
</reference>
<proteinExistence type="predicted"/>
<reference evidence="2 4" key="1">
    <citation type="journal article" date="2014" name="BMC Genomics">
        <title>Genome sequence of Anopheles sinensis provides insight into genetics basis of mosquito competence for malaria parasites.</title>
        <authorList>
            <person name="Zhou D."/>
            <person name="Zhang D."/>
            <person name="Ding G."/>
            <person name="Shi L."/>
            <person name="Hou Q."/>
            <person name="Ye Y."/>
            <person name="Xu Y."/>
            <person name="Zhou H."/>
            <person name="Xiong C."/>
            <person name="Li S."/>
            <person name="Yu J."/>
            <person name="Hong S."/>
            <person name="Yu X."/>
            <person name="Zou P."/>
            <person name="Chen C."/>
            <person name="Chang X."/>
            <person name="Wang W."/>
            <person name="Lv Y."/>
            <person name="Sun Y."/>
            <person name="Ma L."/>
            <person name="Shen B."/>
            <person name="Zhu C."/>
        </authorList>
    </citation>
    <scope>NUCLEOTIDE SEQUENCE [LARGE SCALE GENOMIC DNA]</scope>
</reference>
<dbReference type="EMBL" id="ATLV01014763">
    <property type="status" value="NOT_ANNOTATED_CDS"/>
    <property type="molecule type" value="Genomic_DNA"/>
</dbReference>
<sequence>MLYDTVANATTKPRETFLLAASTIALAIDCDRRAHFGPGRAGRSNEESGVAGAGTEELPRNKDWVTKKGDQ</sequence>
<feature type="compositionally biased region" description="Basic and acidic residues" evidence="1">
    <location>
        <begin position="57"/>
        <end position="71"/>
    </location>
</feature>
<dbReference type="VEuPathDB" id="VectorBase:ASIC006912"/>
<dbReference type="AlphaFoldDB" id="A0A084VNM1"/>
<gene>
    <name evidence="2" type="ORF">ZHAS_00006912</name>
</gene>
<evidence type="ECO:0000313" key="2">
    <source>
        <dbReference type="EMBL" id="KFB39565.1"/>
    </source>
</evidence>
<dbReference type="EMBL" id="KE524984">
    <property type="protein sequence ID" value="KFB39565.1"/>
    <property type="molecule type" value="Genomic_DNA"/>
</dbReference>
<organism evidence="2">
    <name type="scientific">Anopheles sinensis</name>
    <name type="common">Mosquito</name>
    <dbReference type="NCBI Taxonomy" id="74873"/>
    <lineage>
        <taxon>Eukaryota</taxon>
        <taxon>Metazoa</taxon>
        <taxon>Ecdysozoa</taxon>
        <taxon>Arthropoda</taxon>
        <taxon>Hexapoda</taxon>
        <taxon>Insecta</taxon>
        <taxon>Pterygota</taxon>
        <taxon>Neoptera</taxon>
        <taxon>Endopterygota</taxon>
        <taxon>Diptera</taxon>
        <taxon>Nematocera</taxon>
        <taxon>Culicoidea</taxon>
        <taxon>Culicidae</taxon>
        <taxon>Anophelinae</taxon>
        <taxon>Anopheles</taxon>
    </lineage>
</organism>
<evidence type="ECO:0000313" key="4">
    <source>
        <dbReference type="Proteomes" id="UP000030765"/>
    </source>
</evidence>